<accession>A0A218Z3I2</accession>
<comment type="caution">
    <text evidence="4">The sequence shown here is derived from an EMBL/GenBank/DDBJ whole genome shotgun (WGS) entry which is preliminary data.</text>
</comment>
<evidence type="ECO:0000256" key="2">
    <source>
        <dbReference type="SAM" id="SignalP"/>
    </source>
</evidence>
<dbReference type="GO" id="GO:0051082">
    <property type="term" value="F:unfolded protein binding"/>
    <property type="evidence" value="ECO:0007669"/>
    <property type="project" value="TreeGrafter"/>
</dbReference>
<comment type="similarity">
    <text evidence="1">Belongs to the CIA30 family.</text>
</comment>
<evidence type="ECO:0000313" key="5">
    <source>
        <dbReference type="Proteomes" id="UP000242519"/>
    </source>
</evidence>
<dbReference type="Pfam" id="PF08547">
    <property type="entry name" value="CIA30"/>
    <property type="match status" value="1"/>
</dbReference>
<dbReference type="OrthoDB" id="3483567at2759"/>
<proteinExistence type="inferred from homology"/>
<keyword evidence="2" id="KW-0732">Signal</keyword>
<dbReference type="PANTHER" id="PTHR13194">
    <property type="entry name" value="COMPLEX I INTERMEDIATE-ASSOCIATED PROTEIN 30"/>
    <property type="match status" value="1"/>
</dbReference>
<organism evidence="4 5">
    <name type="scientific">Diplocarpon coronariae</name>
    <dbReference type="NCBI Taxonomy" id="2795749"/>
    <lineage>
        <taxon>Eukaryota</taxon>
        <taxon>Fungi</taxon>
        <taxon>Dikarya</taxon>
        <taxon>Ascomycota</taxon>
        <taxon>Pezizomycotina</taxon>
        <taxon>Leotiomycetes</taxon>
        <taxon>Helotiales</taxon>
        <taxon>Drepanopezizaceae</taxon>
        <taxon>Diplocarpon</taxon>
    </lineage>
</organism>
<dbReference type="PANTHER" id="PTHR13194:SF19">
    <property type="entry name" value="NAD(P)-BINDING ROSSMANN-FOLD SUPERFAMILY PROTEIN"/>
    <property type="match status" value="1"/>
</dbReference>
<gene>
    <name evidence="4" type="ORF">B2J93_499</name>
</gene>
<dbReference type="InParanoid" id="A0A218Z3I2"/>
<feature type="domain" description="NADH:ubiquinone oxidoreductase intermediate-associated protein 30" evidence="3">
    <location>
        <begin position="26"/>
        <end position="191"/>
    </location>
</feature>
<dbReference type="AlphaFoldDB" id="A0A218Z3I2"/>
<evidence type="ECO:0000259" key="3">
    <source>
        <dbReference type="Pfam" id="PF08547"/>
    </source>
</evidence>
<evidence type="ECO:0000313" key="4">
    <source>
        <dbReference type="EMBL" id="OWP01805.1"/>
    </source>
</evidence>
<dbReference type="InterPro" id="IPR013857">
    <property type="entry name" value="NADH-UbQ_OxRdtase-assoc_prot30"/>
</dbReference>
<reference evidence="4 5" key="1">
    <citation type="submission" date="2017-04" db="EMBL/GenBank/DDBJ databases">
        <title>Draft genome sequence of Marssonina coronaria NL1: causal agent of apple blotch.</title>
        <authorList>
            <person name="Cheng Q."/>
        </authorList>
    </citation>
    <scope>NUCLEOTIDE SEQUENCE [LARGE SCALE GENOMIC DNA]</scope>
    <source>
        <strain evidence="4 5">NL1</strain>
    </source>
</reference>
<dbReference type="InterPro" id="IPR039131">
    <property type="entry name" value="NDUFAF1"/>
</dbReference>
<name>A0A218Z3I2_9HELO</name>
<sequence length="203" mass="22080">MPRSLILLLLGRVATAATLPLFQPWNASTWTASDDSVRPGGLSTSALEVLAPGTSDNPFSAPIIKFSGTLNSAALNGSGFASQRTVDEWPGVDLSCYSGLIIEIPYTDGKTYTLNFRDTVPPRVNGVEQASVSWDYDFQIPATGTSAPAGKYKQFVFRFEDLVPTYRGSVQNDTAPLNLTSIKRVNFMIRRSVLSVPLLTWDL</sequence>
<dbReference type="EMBL" id="MZNU01000258">
    <property type="protein sequence ID" value="OWP01805.1"/>
    <property type="molecule type" value="Genomic_DNA"/>
</dbReference>
<protein>
    <submittedName>
        <fullName evidence="4">Complex I intermediate-associated protein</fullName>
    </submittedName>
</protein>
<evidence type="ECO:0000256" key="1">
    <source>
        <dbReference type="ARBA" id="ARBA00007884"/>
    </source>
</evidence>
<feature type="signal peptide" evidence="2">
    <location>
        <begin position="1"/>
        <end position="16"/>
    </location>
</feature>
<dbReference type="InterPro" id="IPR008979">
    <property type="entry name" value="Galactose-bd-like_sf"/>
</dbReference>
<dbReference type="Proteomes" id="UP000242519">
    <property type="component" value="Unassembled WGS sequence"/>
</dbReference>
<dbReference type="GO" id="GO:0010257">
    <property type="term" value="P:NADH dehydrogenase complex assembly"/>
    <property type="evidence" value="ECO:0007669"/>
    <property type="project" value="TreeGrafter"/>
</dbReference>
<keyword evidence="5" id="KW-1185">Reference proteome</keyword>
<dbReference type="SUPFAM" id="SSF49785">
    <property type="entry name" value="Galactose-binding domain-like"/>
    <property type="match status" value="1"/>
</dbReference>
<feature type="chain" id="PRO_5012488148" evidence="2">
    <location>
        <begin position="17"/>
        <end position="203"/>
    </location>
</feature>